<accession>A0AAW6BTC2</accession>
<evidence type="ECO:0000313" key="1">
    <source>
        <dbReference type="EMBL" id="MDB6374945.1"/>
    </source>
</evidence>
<name>A0AAW6BTC2_9GAMM</name>
<dbReference type="SUPFAM" id="SSF53335">
    <property type="entry name" value="S-adenosyl-L-methionine-dependent methyltransferases"/>
    <property type="match status" value="1"/>
</dbReference>
<dbReference type="InterPro" id="IPR029063">
    <property type="entry name" value="SAM-dependent_MTases_sf"/>
</dbReference>
<protein>
    <recommendedName>
        <fullName evidence="3">SAM-dependent methyltransferase</fullName>
    </recommendedName>
</protein>
<dbReference type="AlphaFoldDB" id="A0AAW6BTC2"/>
<dbReference type="EMBL" id="JAQMFO010000067">
    <property type="protein sequence ID" value="MDB6374945.1"/>
    <property type="molecule type" value="Genomic_DNA"/>
</dbReference>
<organism evidence="1 2">
    <name type="scientific">Photorhabdus bodei</name>
    <dbReference type="NCBI Taxonomy" id="2029681"/>
    <lineage>
        <taxon>Bacteria</taxon>
        <taxon>Pseudomonadati</taxon>
        <taxon>Pseudomonadota</taxon>
        <taxon>Gammaproteobacteria</taxon>
        <taxon>Enterobacterales</taxon>
        <taxon>Morganellaceae</taxon>
        <taxon>Photorhabdus</taxon>
    </lineage>
</organism>
<reference evidence="1" key="1">
    <citation type="submission" date="2023-01" db="EMBL/GenBank/DDBJ databases">
        <title>Genome sequencing of Photorhabdus bodei 09-20.</title>
        <authorList>
            <person name="Kalindamar S."/>
            <person name="Kumru S."/>
        </authorList>
    </citation>
    <scope>NUCLEOTIDE SEQUENCE</scope>
    <source>
        <strain evidence="1">09-20</strain>
    </source>
</reference>
<evidence type="ECO:0000313" key="2">
    <source>
        <dbReference type="Proteomes" id="UP001212996"/>
    </source>
</evidence>
<dbReference type="RefSeq" id="WP_262978584.1">
    <property type="nucleotide sequence ID" value="NZ_JAQMFO010000067.1"/>
</dbReference>
<proteinExistence type="predicted"/>
<gene>
    <name evidence="1" type="ORF">PH362_24395</name>
</gene>
<sequence>MKIDYNEIYYNNYFYNNYYERFIPDCGVEEIFDLLKKIDKPVNWLDLGSGGISLFWALAIDKIISLSISDFSNVSLELHKKKFSILPIPRGYSQAANSCKIINAEERYSNAKNAIKKYHVINAFSEWEIESGNFDLITCFGVFSLSGSLDSFLKCFQYAEKNLRKGGSIIGANWILSESYSEKININNNYLNDLKLFDALNNFGLYLSKSAIVELNDKDYKSVLIYELVKV</sequence>
<evidence type="ECO:0008006" key="3">
    <source>
        <dbReference type="Google" id="ProtNLM"/>
    </source>
</evidence>
<dbReference type="Gene3D" id="3.40.50.150">
    <property type="entry name" value="Vaccinia Virus protein VP39"/>
    <property type="match status" value="1"/>
</dbReference>
<comment type="caution">
    <text evidence="1">The sequence shown here is derived from an EMBL/GenBank/DDBJ whole genome shotgun (WGS) entry which is preliminary data.</text>
</comment>
<dbReference type="Proteomes" id="UP001212996">
    <property type="component" value="Unassembled WGS sequence"/>
</dbReference>